<sequence length="72" mass="7496">METQGREVHLEENEARAGSTPRIVRYVLLISLALAVIALSAIWIVGAISTPDDTGTATSPAVQEGSADMSAS</sequence>
<keyword evidence="2" id="KW-1133">Transmembrane helix</keyword>
<reference evidence="4" key="1">
    <citation type="journal article" date="2019" name="Int. J. Syst. Evol. Microbiol.">
        <title>The Global Catalogue of Microorganisms (GCM) 10K type strain sequencing project: providing services to taxonomists for standard genome sequencing and annotation.</title>
        <authorList>
            <consortium name="The Broad Institute Genomics Platform"/>
            <consortium name="The Broad Institute Genome Sequencing Center for Infectious Disease"/>
            <person name="Wu L."/>
            <person name="Ma J."/>
        </authorList>
    </citation>
    <scope>NUCLEOTIDE SEQUENCE [LARGE SCALE GENOMIC DNA]</scope>
    <source>
        <strain evidence="4">CGMCC 1.6784</strain>
    </source>
</reference>
<feature type="compositionally biased region" description="Polar residues" evidence="1">
    <location>
        <begin position="51"/>
        <end position="61"/>
    </location>
</feature>
<dbReference type="Proteomes" id="UP000605099">
    <property type="component" value="Unassembled WGS sequence"/>
</dbReference>
<keyword evidence="4" id="KW-1185">Reference proteome</keyword>
<name>A0ABQ2JX21_9SPHN</name>
<comment type="caution">
    <text evidence="3">The sequence shown here is derived from an EMBL/GenBank/DDBJ whole genome shotgun (WGS) entry which is preliminary data.</text>
</comment>
<feature type="region of interest" description="Disordered" evidence="1">
    <location>
        <begin position="50"/>
        <end position="72"/>
    </location>
</feature>
<feature type="transmembrane region" description="Helical" evidence="2">
    <location>
        <begin position="26"/>
        <end position="48"/>
    </location>
</feature>
<dbReference type="RefSeq" id="WP_188822793.1">
    <property type="nucleotide sequence ID" value="NZ_BMLK01000028.1"/>
</dbReference>
<accession>A0ABQ2JX21</accession>
<evidence type="ECO:0000313" key="4">
    <source>
        <dbReference type="Proteomes" id="UP000605099"/>
    </source>
</evidence>
<evidence type="ECO:0000256" key="1">
    <source>
        <dbReference type="SAM" id="MobiDB-lite"/>
    </source>
</evidence>
<gene>
    <name evidence="3" type="ORF">GCM10011349_40920</name>
</gene>
<keyword evidence="2" id="KW-0812">Transmembrane</keyword>
<keyword evidence="2" id="KW-0472">Membrane</keyword>
<protein>
    <submittedName>
        <fullName evidence="3">Uncharacterized protein</fullName>
    </submittedName>
</protein>
<evidence type="ECO:0000256" key="2">
    <source>
        <dbReference type="SAM" id="Phobius"/>
    </source>
</evidence>
<proteinExistence type="predicted"/>
<evidence type="ECO:0000313" key="3">
    <source>
        <dbReference type="EMBL" id="GGN59904.1"/>
    </source>
</evidence>
<dbReference type="EMBL" id="BMLK01000028">
    <property type="protein sequence ID" value="GGN59904.1"/>
    <property type="molecule type" value="Genomic_DNA"/>
</dbReference>
<organism evidence="3 4">
    <name type="scientific">Novosphingobium indicum</name>
    <dbReference type="NCBI Taxonomy" id="462949"/>
    <lineage>
        <taxon>Bacteria</taxon>
        <taxon>Pseudomonadati</taxon>
        <taxon>Pseudomonadota</taxon>
        <taxon>Alphaproteobacteria</taxon>
        <taxon>Sphingomonadales</taxon>
        <taxon>Sphingomonadaceae</taxon>
        <taxon>Novosphingobium</taxon>
    </lineage>
</organism>